<reference evidence="3 4" key="1">
    <citation type="submission" date="2019-04" db="EMBL/GenBank/DDBJ databases">
        <authorList>
            <person name="Li J."/>
        </authorList>
    </citation>
    <scope>NUCLEOTIDE SEQUENCE [LARGE SCALE GENOMIC DNA]</scope>
    <source>
        <strain evidence="3 4">KCTC 42687</strain>
    </source>
</reference>
<feature type="domain" description="ANTAR" evidence="2">
    <location>
        <begin position="125"/>
        <end position="186"/>
    </location>
</feature>
<name>A0A4U0R8A0_9RHOB</name>
<sequence>MKGAITKNFRGLRALVIHAEDANRQMLVGVLGRLGLDVRSIDPQDPALPDALAGSDIVLADLVTEGLPPRTAPDALPCIALIGSEAPSQLARVVAQGCASHIMKPIRSSGVFTALLLAVNEHDQRRKADREIHSLRQRMAGRRIVTRAVLDLMLAHGLNHDDAYERLRLAAMNRRLPIDELAREHLARAPHAAEPSAHSWVPAEDRPDTPAPNRRMTR</sequence>
<dbReference type="AlphaFoldDB" id="A0A4U0R8A0"/>
<dbReference type="InterPro" id="IPR049021">
    <property type="entry name" value="AmiR_N"/>
</dbReference>
<dbReference type="Pfam" id="PF21332">
    <property type="entry name" value="AmiR_N"/>
    <property type="match status" value="1"/>
</dbReference>
<dbReference type="Proteomes" id="UP000309747">
    <property type="component" value="Unassembled WGS sequence"/>
</dbReference>
<dbReference type="Gene3D" id="3.40.50.2300">
    <property type="match status" value="1"/>
</dbReference>
<gene>
    <name evidence="3" type="ORF">FA743_11800</name>
</gene>
<dbReference type="SMART" id="SM01012">
    <property type="entry name" value="ANTAR"/>
    <property type="match status" value="1"/>
</dbReference>
<dbReference type="PIRSF" id="PIRSF036382">
    <property type="entry name" value="RR_antiterm"/>
    <property type="match status" value="1"/>
</dbReference>
<feature type="region of interest" description="Disordered" evidence="1">
    <location>
        <begin position="188"/>
        <end position="218"/>
    </location>
</feature>
<dbReference type="PROSITE" id="PS50921">
    <property type="entry name" value="ANTAR"/>
    <property type="match status" value="1"/>
</dbReference>
<keyword evidence="4" id="KW-1185">Reference proteome</keyword>
<dbReference type="Gene3D" id="1.10.10.10">
    <property type="entry name" value="Winged helix-like DNA-binding domain superfamily/Winged helix DNA-binding domain"/>
    <property type="match status" value="1"/>
</dbReference>
<dbReference type="InterPro" id="IPR005561">
    <property type="entry name" value="ANTAR"/>
</dbReference>
<evidence type="ECO:0000313" key="3">
    <source>
        <dbReference type="EMBL" id="TJZ91207.1"/>
    </source>
</evidence>
<dbReference type="OrthoDB" id="6159164at2"/>
<dbReference type="InterPro" id="IPR011006">
    <property type="entry name" value="CheY-like_superfamily"/>
</dbReference>
<dbReference type="SUPFAM" id="SSF52172">
    <property type="entry name" value="CheY-like"/>
    <property type="match status" value="1"/>
</dbReference>
<dbReference type="InterPro" id="IPR036388">
    <property type="entry name" value="WH-like_DNA-bd_sf"/>
</dbReference>
<protein>
    <submittedName>
        <fullName evidence="3">ANTAR domain-containing protein</fullName>
    </submittedName>
</protein>
<dbReference type="GO" id="GO:0003723">
    <property type="term" value="F:RNA binding"/>
    <property type="evidence" value="ECO:0007669"/>
    <property type="project" value="InterPro"/>
</dbReference>
<evidence type="ECO:0000256" key="1">
    <source>
        <dbReference type="SAM" id="MobiDB-lite"/>
    </source>
</evidence>
<evidence type="ECO:0000313" key="4">
    <source>
        <dbReference type="Proteomes" id="UP000309747"/>
    </source>
</evidence>
<comment type="caution">
    <text evidence="3">The sequence shown here is derived from an EMBL/GenBank/DDBJ whole genome shotgun (WGS) entry which is preliminary data.</text>
</comment>
<organism evidence="3 4">
    <name type="scientific">Paracoccus gahaiensis</name>
    <dbReference type="NCBI Taxonomy" id="1706839"/>
    <lineage>
        <taxon>Bacteria</taxon>
        <taxon>Pseudomonadati</taxon>
        <taxon>Pseudomonadota</taxon>
        <taxon>Alphaproteobacteria</taxon>
        <taxon>Rhodobacterales</taxon>
        <taxon>Paracoccaceae</taxon>
        <taxon>Paracoccus</taxon>
    </lineage>
</organism>
<accession>A0A4U0R8A0</accession>
<dbReference type="InterPro" id="IPR008327">
    <property type="entry name" value="Sig_transdc_resp-reg_antiterm"/>
</dbReference>
<proteinExistence type="predicted"/>
<dbReference type="Pfam" id="PF03861">
    <property type="entry name" value="ANTAR"/>
    <property type="match status" value="1"/>
</dbReference>
<evidence type="ECO:0000259" key="2">
    <source>
        <dbReference type="PROSITE" id="PS50921"/>
    </source>
</evidence>
<dbReference type="EMBL" id="SUNI01000011">
    <property type="protein sequence ID" value="TJZ91207.1"/>
    <property type="molecule type" value="Genomic_DNA"/>
</dbReference>
<dbReference type="RefSeq" id="WP_136886312.1">
    <property type="nucleotide sequence ID" value="NZ_SUNI01000011.1"/>
</dbReference>